<name>A0A2S9XSJ7_9BACT</name>
<dbReference type="InterPro" id="IPR006680">
    <property type="entry name" value="Amidohydro-rel"/>
</dbReference>
<dbReference type="InterPro" id="IPR051781">
    <property type="entry name" value="Metallo-dep_Hydrolase"/>
</dbReference>
<comment type="caution">
    <text evidence="3">The sequence shown here is derived from an EMBL/GenBank/DDBJ whole genome shotgun (WGS) entry which is preliminary data.</text>
</comment>
<feature type="chain" id="PRO_5015692129" evidence="1">
    <location>
        <begin position="36"/>
        <end position="443"/>
    </location>
</feature>
<dbReference type="PANTHER" id="PTHR43135">
    <property type="entry name" value="ALPHA-D-RIBOSE 1-METHYLPHOSPHONATE 5-TRIPHOSPHATE DIPHOSPHATASE"/>
    <property type="match status" value="1"/>
</dbReference>
<sequence>MKIFTDKLRPAFLLIPLFAPLPLLLTALPPAPAEAAPPVVDVDAETETVLLTNATIQVGDGTIIEGGSILIEDGKISKVDEGRIAAGPDATTHDLGGKVVTPGLIAADTSIGLIEIGAEASTRDDARRDGDGPIKSGYDPASAVNADSALIPIQAIEGVTTAAVAPRGGLISGAVAWIDLLPGDHANIVAAEGVAIATNFGRSYAGSRAASLAELREAFEDAKWYRANQRSYERNQARALVAHPLDLRALWPVLDKTIPLVVRAHRASDLLALIELGESLDIELTIVGAAEGWKVAEQLAAAGLTVVVQPTQNLPGSFDTLGARLDSAALLHAAGVEVGIATFDSHNARNITQEAGVAVANGLPRAAALEAITLNAARAYGMDDEYGTIAVGKVASLVVWDGADPFELSTSAEQVWVRGHELEMKSRQTQLRDRYMDLQQFAD</sequence>
<dbReference type="GO" id="GO:0016810">
    <property type="term" value="F:hydrolase activity, acting on carbon-nitrogen (but not peptide) bonds"/>
    <property type="evidence" value="ECO:0007669"/>
    <property type="project" value="InterPro"/>
</dbReference>
<dbReference type="EMBL" id="PVNK01000166">
    <property type="protein sequence ID" value="PRP95844.1"/>
    <property type="molecule type" value="Genomic_DNA"/>
</dbReference>
<evidence type="ECO:0000313" key="3">
    <source>
        <dbReference type="EMBL" id="PRP95844.1"/>
    </source>
</evidence>
<keyword evidence="4" id="KW-1185">Reference proteome</keyword>
<feature type="domain" description="Amidohydrolase-related" evidence="2">
    <location>
        <begin position="314"/>
        <end position="408"/>
    </location>
</feature>
<dbReference type="Proteomes" id="UP000237968">
    <property type="component" value="Unassembled WGS sequence"/>
</dbReference>
<dbReference type="Gene3D" id="3.20.20.140">
    <property type="entry name" value="Metal-dependent hydrolases"/>
    <property type="match status" value="1"/>
</dbReference>
<dbReference type="RefSeq" id="WP_106393046.1">
    <property type="nucleotide sequence ID" value="NZ_PVNK01000166.1"/>
</dbReference>
<evidence type="ECO:0000256" key="1">
    <source>
        <dbReference type="SAM" id="SignalP"/>
    </source>
</evidence>
<dbReference type="OrthoDB" id="9802793at2"/>
<organism evidence="3 4">
    <name type="scientific">Enhygromyxa salina</name>
    <dbReference type="NCBI Taxonomy" id="215803"/>
    <lineage>
        <taxon>Bacteria</taxon>
        <taxon>Pseudomonadati</taxon>
        <taxon>Myxococcota</taxon>
        <taxon>Polyangia</taxon>
        <taxon>Nannocystales</taxon>
        <taxon>Nannocystaceae</taxon>
        <taxon>Enhygromyxa</taxon>
    </lineage>
</organism>
<accession>A0A2S9XSJ7</accession>
<reference evidence="3 4" key="1">
    <citation type="submission" date="2018-03" db="EMBL/GenBank/DDBJ databases">
        <title>Draft Genome Sequences of the Obligatory Marine Myxobacteria Enhygromyxa salina SWB005.</title>
        <authorList>
            <person name="Poehlein A."/>
            <person name="Moghaddam J.A."/>
            <person name="Harms H."/>
            <person name="Alanjari M."/>
            <person name="Koenig G.M."/>
            <person name="Daniel R."/>
            <person name="Schaeberle T.F."/>
        </authorList>
    </citation>
    <scope>NUCLEOTIDE SEQUENCE [LARGE SCALE GENOMIC DNA]</scope>
    <source>
        <strain evidence="3 4">SWB005</strain>
    </source>
</reference>
<evidence type="ECO:0000313" key="4">
    <source>
        <dbReference type="Proteomes" id="UP000237968"/>
    </source>
</evidence>
<dbReference type="AlphaFoldDB" id="A0A2S9XSJ7"/>
<proteinExistence type="predicted"/>
<dbReference type="Gene3D" id="2.30.40.10">
    <property type="entry name" value="Urease, subunit C, domain 1"/>
    <property type="match status" value="1"/>
</dbReference>
<dbReference type="Pfam" id="PF01979">
    <property type="entry name" value="Amidohydro_1"/>
    <property type="match status" value="1"/>
</dbReference>
<feature type="signal peptide" evidence="1">
    <location>
        <begin position="1"/>
        <end position="35"/>
    </location>
</feature>
<dbReference type="InterPro" id="IPR032466">
    <property type="entry name" value="Metal_Hydrolase"/>
</dbReference>
<dbReference type="InterPro" id="IPR011059">
    <property type="entry name" value="Metal-dep_hydrolase_composite"/>
</dbReference>
<dbReference type="SUPFAM" id="SSF51556">
    <property type="entry name" value="Metallo-dependent hydrolases"/>
    <property type="match status" value="1"/>
</dbReference>
<gene>
    <name evidence="3" type="ORF">ENSA5_37130</name>
</gene>
<evidence type="ECO:0000259" key="2">
    <source>
        <dbReference type="Pfam" id="PF01979"/>
    </source>
</evidence>
<protein>
    <submittedName>
        <fullName evidence="3">Imidazolonepropionase</fullName>
    </submittedName>
</protein>
<dbReference type="PANTHER" id="PTHR43135:SF3">
    <property type="entry name" value="ALPHA-D-RIBOSE 1-METHYLPHOSPHONATE 5-TRIPHOSPHATE DIPHOSPHATASE"/>
    <property type="match status" value="1"/>
</dbReference>
<keyword evidence="1" id="KW-0732">Signal</keyword>
<dbReference type="SUPFAM" id="SSF51338">
    <property type="entry name" value="Composite domain of metallo-dependent hydrolases"/>
    <property type="match status" value="1"/>
</dbReference>